<evidence type="ECO:0000313" key="1">
    <source>
        <dbReference type="EMBL" id="KAJ7300982.1"/>
    </source>
</evidence>
<sequence length="336" mass="37984">MDPNSEEALGGNRASKWRDGEPVFLFLSPTQLVYSEAHFIRRVMILPELLAPLQDDSHSRTCLQFCVQQLGACPSIDPLGIFGVSKHFHLPGASKRAGAYLFPLPTYTGPLLKADWCNDERGSRNKYLGSIRVFHIVAFAGAKRRHVLFLLCRFCRSARSPDRFAITLGMAGFPQSRRLKNIVTTSSSNPVAVAAIPDPYPSDGPGLNYIVTRDLVADVAAYELGFIDYATLLARREIKLGECKDFGQRLCGYRACQQMYRHEWKAYYTTPERKLTEHLEQDETRSSCRPRTVCSCQKRHMEWVDYMAVGGEMGLEAQFYRWVALRGHTSIATYIV</sequence>
<protein>
    <submittedName>
        <fullName evidence="1">Uncharacterized protein</fullName>
    </submittedName>
</protein>
<proteinExistence type="predicted"/>
<keyword evidence="2" id="KW-1185">Reference proteome</keyword>
<organism evidence="1 2">
    <name type="scientific">Mycena albidolilacea</name>
    <dbReference type="NCBI Taxonomy" id="1033008"/>
    <lineage>
        <taxon>Eukaryota</taxon>
        <taxon>Fungi</taxon>
        <taxon>Dikarya</taxon>
        <taxon>Basidiomycota</taxon>
        <taxon>Agaricomycotina</taxon>
        <taxon>Agaricomycetes</taxon>
        <taxon>Agaricomycetidae</taxon>
        <taxon>Agaricales</taxon>
        <taxon>Marasmiineae</taxon>
        <taxon>Mycenaceae</taxon>
        <taxon>Mycena</taxon>
    </lineage>
</organism>
<comment type="caution">
    <text evidence="1">The sequence shown here is derived from an EMBL/GenBank/DDBJ whole genome shotgun (WGS) entry which is preliminary data.</text>
</comment>
<gene>
    <name evidence="1" type="ORF">DFH08DRAFT_827953</name>
</gene>
<dbReference type="EMBL" id="JARIHO010000147">
    <property type="protein sequence ID" value="KAJ7300982.1"/>
    <property type="molecule type" value="Genomic_DNA"/>
</dbReference>
<reference evidence="1" key="1">
    <citation type="submission" date="2023-03" db="EMBL/GenBank/DDBJ databases">
        <title>Massive genome expansion in bonnet fungi (Mycena s.s.) driven by repeated elements and novel gene families across ecological guilds.</title>
        <authorList>
            <consortium name="Lawrence Berkeley National Laboratory"/>
            <person name="Harder C.B."/>
            <person name="Miyauchi S."/>
            <person name="Viragh M."/>
            <person name="Kuo A."/>
            <person name="Thoen E."/>
            <person name="Andreopoulos B."/>
            <person name="Lu D."/>
            <person name="Skrede I."/>
            <person name="Drula E."/>
            <person name="Henrissat B."/>
            <person name="Morin E."/>
            <person name="Kohler A."/>
            <person name="Barry K."/>
            <person name="LaButti K."/>
            <person name="Morin E."/>
            <person name="Salamov A."/>
            <person name="Lipzen A."/>
            <person name="Mereny Z."/>
            <person name="Hegedus B."/>
            <person name="Baldrian P."/>
            <person name="Stursova M."/>
            <person name="Weitz H."/>
            <person name="Taylor A."/>
            <person name="Grigoriev I.V."/>
            <person name="Nagy L.G."/>
            <person name="Martin F."/>
            <person name="Kauserud H."/>
        </authorList>
    </citation>
    <scope>NUCLEOTIDE SEQUENCE</scope>
    <source>
        <strain evidence="1">CBHHK002</strain>
    </source>
</reference>
<accession>A0AAD6YY04</accession>
<evidence type="ECO:0000313" key="2">
    <source>
        <dbReference type="Proteomes" id="UP001218218"/>
    </source>
</evidence>
<dbReference type="AlphaFoldDB" id="A0AAD6YY04"/>
<dbReference type="Proteomes" id="UP001218218">
    <property type="component" value="Unassembled WGS sequence"/>
</dbReference>
<name>A0AAD6YY04_9AGAR</name>